<feature type="domain" description="Metallo-beta-lactamase" evidence="1">
    <location>
        <begin position="23"/>
        <end position="231"/>
    </location>
</feature>
<dbReference type="PANTHER" id="PTHR23131">
    <property type="entry name" value="ENDORIBONUCLEASE LACTB2"/>
    <property type="match status" value="1"/>
</dbReference>
<sequence>MIEQVYPDIFKIQIPLPNNPLKATNAYLVKGDERNLLIDTGFNRSECREAMDQAIEELGIAMENTDIFITHIHGDHSGLAGYLSRPTNTVYSGRYCAQSLQGYAEEGLKGFFDDLISQSGLPHISISAHPGYTYASDIVESVAIVQDGDILQVGEFSFQCIETSGHAPDHVCLYDSERKILFSGDHILGKITPNNTIWAPPATITRDYLGEYLKSLDKIASLDLKVVFPAHRYVLEDGYTRIEELKSHHQRRLENILTILGKGSLSGAQVASQMQWDLSIKSWEDFPPAQKIFATGEALAHLTHLVFQKVVVKELKDGVVYYTRV</sequence>
<evidence type="ECO:0000313" key="2">
    <source>
        <dbReference type="EMBL" id="AFM02285.1"/>
    </source>
</evidence>
<dbReference type="Pfam" id="PF00753">
    <property type="entry name" value="Lactamase_B"/>
    <property type="match status" value="1"/>
</dbReference>
<protein>
    <submittedName>
        <fullName evidence="2">Zn-dependent hydrolase, glyoxylase</fullName>
    </submittedName>
</protein>
<dbReference type="GO" id="GO:0016787">
    <property type="term" value="F:hydrolase activity"/>
    <property type="evidence" value="ECO:0007669"/>
    <property type="project" value="UniProtKB-KW"/>
</dbReference>
<dbReference type="STRING" id="756499.Desde_4023"/>
<evidence type="ECO:0000259" key="1">
    <source>
        <dbReference type="SMART" id="SM00849"/>
    </source>
</evidence>
<dbReference type="eggNOG" id="COG0491">
    <property type="taxonomic scope" value="Bacteria"/>
</dbReference>
<dbReference type="RefSeq" id="WP_014795756.1">
    <property type="nucleotide sequence ID" value="NC_018017.1"/>
</dbReference>
<dbReference type="InterPro" id="IPR036388">
    <property type="entry name" value="WH-like_DNA-bd_sf"/>
</dbReference>
<dbReference type="InterPro" id="IPR036866">
    <property type="entry name" value="RibonucZ/Hydroxyglut_hydro"/>
</dbReference>
<dbReference type="CDD" id="cd07725">
    <property type="entry name" value="TTHA1429-like_MBL-fold"/>
    <property type="match status" value="1"/>
</dbReference>
<dbReference type="Proteomes" id="UP000006053">
    <property type="component" value="Chromosome"/>
</dbReference>
<dbReference type="InterPro" id="IPR050662">
    <property type="entry name" value="Sec-metab_biosynth-thioest"/>
</dbReference>
<gene>
    <name evidence="2" type="ordered locus">Desde_4023</name>
</gene>
<dbReference type="HOGENOM" id="CLU_048478_0_0_9"/>
<accession>I4AEA0</accession>
<dbReference type="SMART" id="SM00849">
    <property type="entry name" value="Lactamase_B"/>
    <property type="match status" value="1"/>
</dbReference>
<proteinExistence type="predicted"/>
<dbReference type="EMBL" id="CP003348">
    <property type="protein sequence ID" value="AFM02285.1"/>
    <property type="molecule type" value="Genomic_DNA"/>
</dbReference>
<dbReference type="OrthoDB" id="9761531at2"/>
<evidence type="ECO:0000313" key="3">
    <source>
        <dbReference type="Proteomes" id="UP000006053"/>
    </source>
</evidence>
<reference evidence="3" key="1">
    <citation type="submission" date="2012-06" db="EMBL/GenBank/DDBJ databases">
        <title>Complete sequence of Desulfitobacterium dehalogenans ATCC 51507.</title>
        <authorList>
            <person name="Lucas S."/>
            <person name="Han J."/>
            <person name="Lapidus A."/>
            <person name="Cheng J.-F."/>
            <person name="Goodwin L."/>
            <person name="Pitluck S."/>
            <person name="Peters L."/>
            <person name="Ovchinnikova G."/>
            <person name="Teshima H."/>
            <person name="Detter J.C."/>
            <person name="Han C."/>
            <person name="Tapia R."/>
            <person name="Land M."/>
            <person name="Hauser L."/>
            <person name="Kyrpides N."/>
            <person name="Ivanova N."/>
            <person name="Pagani I."/>
            <person name="Kruse T."/>
            <person name="de Vos W.M."/>
            <person name="Smidt H."/>
            <person name="Woyke T."/>
        </authorList>
    </citation>
    <scope>NUCLEOTIDE SEQUENCE [LARGE SCALE GENOMIC DNA]</scope>
    <source>
        <strain evidence="3">ATCC 51507 / DSM 9161 / JW/IU-DC1</strain>
    </source>
</reference>
<organism evidence="2 3">
    <name type="scientific">Desulfitobacterium dehalogenans (strain ATCC 51507 / DSM 9161 / JW/IU-DC1)</name>
    <dbReference type="NCBI Taxonomy" id="756499"/>
    <lineage>
        <taxon>Bacteria</taxon>
        <taxon>Bacillati</taxon>
        <taxon>Bacillota</taxon>
        <taxon>Clostridia</taxon>
        <taxon>Eubacteriales</taxon>
        <taxon>Desulfitobacteriaceae</taxon>
        <taxon>Desulfitobacterium</taxon>
    </lineage>
</organism>
<keyword evidence="3" id="KW-1185">Reference proteome</keyword>
<name>I4AEA0_DESDJ</name>
<keyword evidence="2" id="KW-0378">Hydrolase</keyword>
<dbReference type="KEGG" id="ddh:Desde_4023"/>
<dbReference type="Gene3D" id="1.10.10.10">
    <property type="entry name" value="Winged helix-like DNA-binding domain superfamily/Winged helix DNA-binding domain"/>
    <property type="match status" value="1"/>
</dbReference>
<dbReference type="InterPro" id="IPR001279">
    <property type="entry name" value="Metallo-B-lactamas"/>
</dbReference>
<dbReference type="SUPFAM" id="SSF56281">
    <property type="entry name" value="Metallo-hydrolase/oxidoreductase"/>
    <property type="match status" value="1"/>
</dbReference>
<dbReference type="PANTHER" id="PTHR23131:SF4">
    <property type="entry name" value="METALLO-BETA-LACTAMASE SUPERFAMILY POTEIN"/>
    <property type="match status" value="1"/>
</dbReference>
<dbReference type="AlphaFoldDB" id="I4AEA0"/>
<reference evidence="2 3" key="2">
    <citation type="journal article" date="2015" name="J. Bacteriol.">
        <title>Genomic, proteomic, and biochemical analysis of the organohalide respiratory pathway in Desulfitobacterium dehalogenans.</title>
        <authorList>
            <person name="Kruse T."/>
            <person name="van de Pas B.A."/>
            <person name="Atteia A."/>
            <person name="Krab K."/>
            <person name="Hagen W.R."/>
            <person name="Goodwin L."/>
            <person name="Chain P."/>
            <person name="Boeren S."/>
            <person name="Maphosa F."/>
            <person name="Schraa G."/>
            <person name="de Vos W.M."/>
            <person name="van der Oost J."/>
            <person name="Smidt H."/>
            <person name="Stams A.J."/>
        </authorList>
    </citation>
    <scope>NUCLEOTIDE SEQUENCE [LARGE SCALE GENOMIC DNA]</scope>
    <source>
        <strain evidence="3">ATCC 51507 / DSM 9161 / JW/IU-DC1</strain>
    </source>
</reference>
<dbReference type="Gene3D" id="3.60.15.10">
    <property type="entry name" value="Ribonuclease Z/Hydroxyacylglutathione hydrolase-like"/>
    <property type="match status" value="1"/>
</dbReference>